<feature type="binding site" evidence="8">
    <location>
        <begin position="184"/>
        <end position="187"/>
    </location>
    <ligand>
        <name>ATP</name>
        <dbReference type="ChEBI" id="CHEBI:30616"/>
    </ligand>
</feature>
<organism evidence="9 10">
    <name type="scientific">Sorangium atrum</name>
    <dbReference type="NCBI Taxonomy" id="2995308"/>
    <lineage>
        <taxon>Bacteria</taxon>
        <taxon>Pseudomonadati</taxon>
        <taxon>Myxococcota</taxon>
        <taxon>Polyangia</taxon>
        <taxon>Polyangiales</taxon>
        <taxon>Polyangiaceae</taxon>
        <taxon>Sorangium</taxon>
    </lineage>
</organism>
<feature type="binding site" evidence="8">
    <location>
        <begin position="147"/>
        <end position="150"/>
    </location>
    <ligand>
        <name>ATP</name>
        <dbReference type="ChEBI" id="CHEBI:30616"/>
    </ligand>
</feature>
<evidence type="ECO:0000256" key="2">
    <source>
        <dbReference type="ARBA" id="ARBA00009256"/>
    </source>
</evidence>
<dbReference type="InterPro" id="IPR003721">
    <property type="entry name" value="Pantoate_ligase"/>
</dbReference>
<evidence type="ECO:0000256" key="1">
    <source>
        <dbReference type="ARBA" id="ARBA00004990"/>
    </source>
</evidence>
<dbReference type="GO" id="GO:0016874">
    <property type="term" value="F:ligase activity"/>
    <property type="evidence" value="ECO:0007669"/>
    <property type="project" value="UniProtKB-KW"/>
</dbReference>
<comment type="subcellular location">
    <subcellularLocation>
        <location evidence="8">Cytoplasm</location>
    </subcellularLocation>
</comment>
<keyword evidence="3 8" id="KW-0436">Ligase</keyword>
<keyword evidence="10" id="KW-1185">Reference proteome</keyword>
<dbReference type="Pfam" id="PF02569">
    <property type="entry name" value="Pantoate_ligase"/>
    <property type="match status" value="1"/>
</dbReference>
<feature type="binding site" evidence="8">
    <location>
        <position position="61"/>
    </location>
    <ligand>
        <name>beta-alanine</name>
        <dbReference type="ChEBI" id="CHEBI:57966"/>
    </ligand>
</feature>
<feature type="binding site" evidence="8">
    <location>
        <position position="61"/>
    </location>
    <ligand>
        <name>(R)-pantoate</name>
        <dbReference type="ChEBI" id="CHEBI:15980"/>
    </ligand>
</feature>
<keyword evidence="8" id="KW-0963">Cytoplasm</keyword>
<name>A0ABT5C7C6_9BACT</name>
<feature type="binding site" evidence="8">
    <location>
        <position position="176"/>
    </location>
    <ligand>
        <name>ATP</name>
        <dbReference type="ChEBI" id="CHEBI:30616"/>
    </ligand>
</feature>
<evidence type="ECO:0000256" key="8">
    <source>
        <dbReference type="HAMAP-Rule" id="MF_00158"/>
    </source>
</evidence>
<dbReference type="InterPro" id="IPR014729">
    <property type="entry name" value="Rossmann-like_a/b/a_fold"/>
</dbReference>
<comment type="miscellaneous">
    <text evidence="8">The reaction proceeds by a bi uni uni bi ping pong mechanism.</text>
</comment>
<accession>A0ABT5C7C6</accession>
<dbReference type="HAMAP" id="MF_00158">
    <property type="entry name" value="PanC"/>
    <property type="match status" value="1"/>
</dbReference>
<evidence type="ECO:0000256" key="3">
    <source>
        <dbReference type="ARBA" id="ARBA00022598"/>
    </source>
</evidence>
<evidence type="ECO:0000313" key="10">
    <source>
        <dbReference type="Proteomes" id="UP001217485"/>
    </source>
</evidence>
<dbReference type="PANTHER" id="PTHR21299">
    <property type="entry name" value="CYTIDYLATE KINASE/PANTOATE-BETA-ALANINE LIGASE"/>
    <property type="match status" value="1"/>
</dbReference>
<dbReference type="InterPro" id="IPR042176">
    <property type="entry name" value="Pantoate_ligase_C"/>
</dbReference>
<dbReference type="Gene3D" id="3.40.50.620">
    <property type="entry name" value="HUPs"/>
    <property type="match status" value="1"/>
</dbReference>
<comment type="similarity">
    <text evidence="2 8">Belongs to the pantothenate synthetase family.</text>
</comment>
<evidence type="ECO:0000256" key="5">
    <source>
        <dbReference type="ARBA" id="ARBA00022741"/>
    </source>
</evidence>
<dbReference type="PANTHER" id="PTHR21299:SF1">
    <property type="entry name" value="PANTOATE--BETA-ALANINE LIGASE"/>
    <property type="match status" value="1"/>
</dbReference>
<feature type="binding site" evidence="8">
    <location>
        <position position="153"/>
    </location>
    <ligand>
        <name>(R)-pantoate</name>
        <dbReference type="ChEBI" id="CHEBI:15980"/>
    </ligand>
</feature>
<comment type="caution">
    <text evidence="9">The sequence shown here is derived from an EMBL/GenBank/DDBJ whole genome shotgun (WGS) entry which is preliminary data.</text>
</comment>
<evidence type="ECO:0000313" key="9">
    <source>
        <dbReference type="EMBL" id="MDC0682295.1"/>
    </source>
</evidence>
<proteinExistence type="inferred from homology"/>
<comment type="function">
    <text evidence="8">Catalyzes the condensation of pantoate with beta-alanine in an ATP-dependent reaction via a pantoyl-adenylate intermediate.</text>
</comment>
<dbReference type="NCBIfam" id="TIGR00018">
    <property type="entry name" value="panC"/>
    <property type="match status" value="1"/>
</dbReference>
<keyword evidence="6 8" id="KW-0067">ATP-binding</keyword>
<dbReference type="Gene3D" id="3.30.1300.10">
    <property type="entry name" value="Pantoate-beta-alanine ligase, C-terminal domain"/>
    <property type="match status" value="1"/>
</dbReference>
<comment type="catalytic activity">
    <reaction evidence="7 8">
        <text>(R)-pantoate + beta-alanine + ATP = (R)-pantothenate + AMP + diphosphate + H(+)</text>
        <dbReference type="Rhea" id="RHEA:10912"/>
        <dbReference type="ChEBI" id="CHEBI:15378"/>
        <dbReference type="ChEBI" id="CHEBI:15980"/>
        <dbReference type="ChEBI" id="CHEBI:29032"/>
        <dbReference type="ChEBI" id="CHEBI:30616"/>
        <dbReference type="ChEBI" id="CHEBI:33019"/>
        <dbReference type="ChEBI" id="CHEBI:57966"/>
        <dbReference type="ChEBI" id="CHEBI:456215"/>
        <dbReference type="EC" id="6.3.2.1"/>
    </reaction>
</comment>
<dbReference type="EC" id="6.3.2.1" evidence="8"/>
<gene>
    <name evidence="8 9" type="primary">panC</name>
    <name evidence="9" type="ORF">POL72_31485</name>
</gene>
<keyword evidence="4 8" id="KW-0566">Pantothenate biosynthesis</keyword>
<dbReference type="SUPFAM" id="SSF52374">
    <property type="entry name" value="Nucleotidylyl transferase"/>
    <property type="match status" value="1"/>
</dbReference>
<evidence type="ECO:0000256" key="7">
    <source>
        <dbReference type="ARBA" id="ARBA00048258"/>
    </source>
</evidence>
<dbReference type="EMBL" id="JAQNDK010000004">
    <property type="protein sequence ID" value="MDC0682295.1"/>
    <property type="molecule type" value="Genomic_DNA"/>
</dbReference>
<dbReference type="RefSeq" id="WP_272100089.1">
    <property type="nucleotide sequence ID" value="NZ_JAQNDK010000004.1"/>
</dbReference>
<feature type="binding site" evidence="8">
    <location>
        <begin position="30"/>
        <end position="37"/>
    </location>
    <ligand>
        <name>ATP</name>
        <dbReference type="ChEBI" id="CHEBI:30616"/>
    </ligand>
</feature>
<reference evidence="9 10" key="1">
    <citation type="submission" date="2023-01" db="EMBL/GenBank/DDBJ databases">
        <title>Minimal conservation of predation-associated metabolite biosynthetic gene clusters underscores biosynthetic potential of Myxococcota including descriptions for ten novel species: Archangium lansinium sp. nov., Myxococcus landrumus sp. nov., Nannocystis bai.</title>
        <authorList>
            <person name="Ahearne A."/>
            <person name="Stevens C."/>
            <person name="Dowd S."/>
        </authorList>
    </citation>
    <scope>NUCLEOTIDE SEQUENCE [LARGE SCALE GENOMIC DNA]</scope>
    <source>
        <strain evidence="9 10">WIWO2</strain>
    </source>
</reference>
<evidence type="ECO:0000256" key="6">
    <source>
        <dbReference type="ARBA" id="ARBA00022840"/>
    </source>
</evidence>
<dbReference type="Proteomes" id="UP001217485">
    <property type="component" value="Unassembled WGS sequence"/>
</dbReference>
<feature type="active site" description="Proton donor" evidence="8">
    <location>
        <position position="37"/>
    </location>
</feature>
<dbReference type="CDD" id="cd00560">
    <property type="entry name" value="PanC"/>
    <property type="match status" value="1"/>
</dbReference>
<keyword evidence="5 8" id="KW-0547">Nucleotide-binding</keyword>
<protein>
    <recommendedName>
        <fullName evidence="8">Pantothenate synthetase</fullName>
        <shortName evidence="8">PS</shortName>
        <ecNumber evidence="8">6.3.2.1</ecNumber>
    </recommendedName>
    <alternativeName>
        <fullName evidence="8">Pantoate--beta-alanine ligase</fullName>
    </alternativeName>
    <alternativeName>
        <fullName evidence="8">Pantoate-activating enzyme</fullName>
    </alternativeName>
</protein>
<comment type="pathway">
    <text evidence="1 8">Cofactor biosynthesis; (R)-pantothenate biosynthesis; (R)-pantothenate from (R)-pantoate and beta-alanine: step 1/1.</text>
</comment>
<sequence length="296" mass="31343">MEFWRHPGDLRVACERARAAGRRVGLVPTMGALHAGHLALIAEARRRTDFVAVTVFVNPTQFGVGEDLARYPRTLERDLAACAEAGADGVFAPDVAAMYPPGEETRVRVGATAGPLCGVHRPAHFEGVATVVTKLLSLAGPCVAVFGRKDYQQLQVIRRLVADLFLPVEVVGATTVREPDGLAMSSRNAYLSPEQRSAARAIPLALAGACRAFARGERRAAALLEPARARLAAVATSIDYVDLADPESLAIWSDAPAIGDRALLAVAVRVGTTRLIDNVVLGEDAPPVVEGSEEAI</sequence>
<evidence type="ECO:0000256" key="4">
    <source>
        <dbReference type="ARBA" id="ARBA00022655"/>
    </source>
</evidence>
<comment type="subunit">
    <text evidence="8">Homodimer.</text>
</comment>